<dbReference type="EMBL" id="JRLZ01000001">
    <property type="protein sequence ID" value="KGO97314.1"/>
    <property type="molecule type" value="Genomic_DNA"/>
</dbReference>
<dbReference type="OrthoDB" id="1353492at2"/>
<comment type="caution">
    <text evidence="1">The sequence shown here is derived from an EMBL/GenBank/DDBJ whole genome shotgun (WGS) entry which is preliminary data.</text>
</comment>
<dbReference type="AlphaFoldDB" id="V6SD29"/>
<evidence type="ECO:0000313" key="2">
    <source>
        <dbReference type="Proteomes" id="UP000030149"/>
    </source>
</evidence>
<protein>
    <submittedName>
        <fullName evidence="1">Uncharacterized protein</fullName>
    </submittedName>
</protein>
<sequence length="132" mass="15264">MEAYFNLLREQNPEMAKYIDMLQPMMDNKSVEENVSAVDPEIEKKIEKLTRINRRLFSIIEGLKTQLESELLQNDDLAKAIGACKECFGENKECPECFGSGKSGTNVPDFILYNKYVSPAIQRYNKHYFNKN</sequence>
<dbReference type="Proteomes" id="UP000030149">
    <property type="component" value="Unassembled WGS sequence"/>
</dbReference>
<organism evidence="1 2">
    <name type="scientific">Flavobacterium enshiense DK69</name>
    <dbReference type="NCBI Taxonomy" id="1107311"/>
    <lineage>
        <taxon>Bacteria</taxon>
        <taxon>Pseudomonadati</taxon>
        <taxon>Bacteroidota</taxon>
        <taxon>Flavobacteriia</taxon>
        <taxon>Flavobacteriales</taxon>
        <taxon>Flavobacteriaceae</taxon>
        <taxon>Flavobacterium</taxon>
    </lineage>
</organism>
<name>V6SD29_9FLAO</name>
<evidence type="ECO:0000313" key="1">
    <source>
        <dbReference type="EMBL" id="KGO97314.1"/>
    </source>
</evidence>
<accession>V6SD29</accession>
<dbReference type="STRING" id="1107311.Q767_01560"/>
<proteinExistence type="predicted"/>
<dbReference type="eggNOG" id="ENOG5033KJ4">
    <property type="taxonomic scope" value="Bacteria"/>
</dbReference>
<keyword evidence="2" id="KW-1185">Reference proteome</keyword>
<dbReference type="RefSeq" id="WP_023574254.1">
    <property type="nucleotide sequence ID" value="NZ_AVCS01000015.1"/>
</dbReference>
<dbReference type="PATRIC" id="fig|1107311.3.peg.2247"/>
<reference evidence="1 2" key="2">
    <citation type="journal article" date="2015" name="Stand. Genomic Sci.">
        <title>High quality draft genomic sequence of Flavobacterium enshiense DK69(T) and comparison among Flavobacterium genomes.</title>
        <authorList>
            <person name="Zeng Z."/>
            <person name="Chen C."/>
            <person name="Du H."/>
            <person name="Wang G."/>
            <person name="Li M."/>
        </authorList>
    </citation>
    <scope>NUCLEOTIDE SEQUENCE [LARGE SCALE GENOMIC DNA]</scope>
    <source>
        <strain evidence="1 2">DK69</strain>
    </source>
</reference>
<reference evidence="2" key="1">
    <citation type="submission" date="2013-09" db="EMBL/GenBank/DDBJ databases">
        <authorList>
            <person name="Zeng Z."/>
            <person name="Chen C."/>
        </authorList>
    </citation>
    <scope>NUCLEOTIDE SEQUENCE [LARGE SCALE GENOMIC DNA]</scope>
    <source>
        <strain evidence="2">DK69</strain>
    </source>
</reference>
<gene>
    <name evidence="1" type="ORF">Q767_01560</name>
</gene>